<dbReference type="InterPro" id="IPR044946">
    <property type="entry name" value="Restrct_endonuc_typeI_TRD_sf"/>
</dbReference>
<evidence type="ECO:0000256" key="3">
    <source>
        <dbReference type="ARBA" id="ARBA00023125"/>
    </source>
</evidence>
<evidence type="ECO:0000259" key="5">
    <source>
        <dbReference type="Pfam" id="PF01420"/>
    </source>
</evidence>
<accession>A0ABR5DM78</accession>
<name>A0ABR5DM78_9FLAO</name>
<dbReference type="Pfam" id="PF01420">
    <property type="entry name" value="Methylase_S"/>
    <property type="match status" value="2"/>
</dbReference>
<dbReference type="PANTHER" id="PTHR30408">
    <property type="entry name" value="TYPE-1 RESTRICTION ENZYME ECOKI SPECIFICITY PROTEIN"/>
    <property type="match status" value="1"/>
</dbReference>
<dbReference type="EMBL" id="JSVU01000001">
    <property type="protein sequence ID" value="KJJ39874.1"/>
    <property type="molecule type" value="Genomic_DNA"/>
</dbReference>
<sequence>MNKNWIEEPIGKLVDFKKGKISEQVDFNKDNFLPLINTEAVGGNTLTWANPIGSITCKEDDILMLWDGERSGLVALGFNGVVGSTFSKLTVKGEINNEYLYHYLDSKFPWIQNQRTGTGVPHVPKDLYKIFKIKYPNNIEIQKKIAEIFDTIDKVIRITEVSINKYKIIKKGIVQDLFSKGIDIKTRLLRPKYKDAPELYKESILGMIPVEWEIENFENVTLKITDRDHFTPTYYDDGIPIISPKDFDKNEKIRFEKCKYISLKAHLKNRKKTDLKNGDLVFTRIGAGLGKVCLVEPWMPEFSILHSASMIRVNEDKILPAFLMEYIKSNHLQKQIKIEVQSIGVPDLGLDKIKSFKVFKPSLKEQKLMSDKLTSINKLIEQELKNLEKHQNIKKGLMQDLLNGKVEVKA</sequence>
<dbReference type="SUPFAM" id="SSF116734">
    <property type="entry name" value="DNA methylase specificity domain"/>
    <property type="match status" value="2"/>
</dbReference>
<feature type="domain" description="Type I restriction modification DNA specificity" evidence="5">
    <location>
        <begin position="3"/>
        <end position="163"/>
    </location>
</feature>
<evidence type="ECO:0000313" key="6">
    <source>
        <dbReference type="EMBL" id="KJJ39874.1"/>
    </source>
</evidence>
<proteinExistence type="inferred from homology"/>
<dbReference type="RefSeq" id="WP_045079085.1">
    <property type="nucleotide sequence ID" value="NZ_JSVU01000001.1"/>
</dbReference>
<evidence type="ECO:0000313" key="7">
    <source>
        <dbReference type="Proteomes" id="UP000033497"/>
    </source>
</evidence>
<keyword evidence="3" id="KW-0238">DNA-binding</keyword>
<evidence type="ECO:0000256" key="1">
    <source>
        <dbReference type="ARBA" id="ARBA00010923"/>
    </source>
</evidence>
<keyword evidence="2" id="KW-0680">Restriction system</keyword>
<keyword evidence="4" id="KW-0175">Coiled coil</keyword>
<comment type="similarity">
    <text evidence="1">Belongs to the type-I restriction system S methylase family.</text>
</comment>
<dbReference type="PANTHER" id="PTHR30408:SF12">
    <property type="entry name" value="TYPE I RESTRICTION ENZYME MJAVIII SPECIFICITY SUBUNIT"/>
    <property type="match status" value="1"/>
</dbReference>
<gene>
    <name evidence="6" type="ORF">MB09_01510</name>
</gene>
<feature type="coiled-coil region" evidence="4">
    <location>
        <begin position="370"/>
        <end position="400"/>
    </location>
</feature>
<dbReference type="InterPro" id="IPR052021">
    <property type="entry name" value="Type-I_RS_S_subunit"/>
</dbReference>
<evidence type="ECO:0000256" key="4">
    <source>
        <dbReference type="SAM" id="Coils"/>
    </source>
</evidence>
<reference evidence="6 7" key="1">
    <citation type="submission" date="2014-10" db="EMBL/GenBank/DDBJ databases">
        <title>Genome sequencing of Vitellibacter vladivostokensis KMM 3516.</title>
        <authorList>
            <person name="Thevarajoo S."/>
            <person name="Selvaratnam C."/>
            <person name="Goh K.M."/>
            <person name="Chong C.S."/>
        </authorList>
    </citation>
    <scope>NUCLEOTIDE SEQUENCE [LARGE SCALE GENOMIC DNA]</scope>
    <source>
        <strain evidence="6 7">KMM 3516</strain>
    </source>
</reference>
<keyword evidence="7" id="KW-1185">Reference proteome</keyword>
<comment type="caution">
    <text evidence="6">The sequence shown here is derived from an EMBL/GenBank/DDBJ whole genome shotgun (WGS) entry which is preliminary data.</text>
</comment>
<dbReference type="Proteomes" id="UP000033497">
    <property type="component" value="Unassembled WGS sequence"/>
</dbReference>
<dbReference type="Gene3D" id="3.90.220.20">
    <property type="entry name" value="DNA methylase specificity domains"/>
    <property type="match status" value="2"/>
</dbReference>
<dbReference type="Gene3D" id="1.10.287.1120">
    <property type="entry name" value="Bipartite methylase S protein"/>
    <property type="match status" value="1"/>
</dbReference>
<organism evidence="6 7">
    <name type="scientific">Aequorivita vladivostokensis</name>
    <dbReference type="NCBI Taxonomy" id="171194"/>
    <lineage>
        <taxon>Bacteria</taxon>
        <taxon>Pseudomonadati</taxon>
        <taxon>Bacteroidota</taxon>
        <taxon>Flavobacteriia</taxon>
        <taxon>Flavobacteriales</taxon>
        <taxon>Flavobacteriaceae</taxon>
        <taxon>Aequorivita</taxon>
    </lineage>
</organism>
<feature type="domain" description="Type I restriction modification DNA specificity" evidence="5">
    <location>
        <begin position="238"/>
        <end position="388"/>
    </location>
</feature>
<dbReference type="InterPro" id="IPR000055">
    <property type="entry name" value="Restrct_endonuc_typeI_TRD"/>
</dbReference>
<protein>
    <recommendedName>
        <fullName evidence="5">Type I restriction modification DNA specificity domain-containing protein</fullName>
    </recommendedName>
</protein>
<evidence type="ECO:0000256" key="2">
    <source>
        <dbReference type="ARBA" id="ARBA00022747"/>
    </source>
</evidence>